<proteinExistence type="predicted"/>
<feature type="compositionally biased region" description="Basic and acidic residues" evidence="1">
    <location>
        <begin position="632"/>
        <end position="651"/>
    </location>
</feature>
<name>A0AAW1TH47_9CHLO</name>
<feature type="region of interest" description="Disordered" evidence="1">
    <location>
        <begin position="434"/>
        <end position="466"/>
    </location>
</feature>
<sequence>MDHETSEKEAVGSGSTSDKFPVWQHAGRPMQTKAVERLRSCLTEIGSAKIPDAETTCLAFDATENHVPLAWVLHEVMHCCKAASQIQYLKSNHGPAKLLWRTLEQLGSHDAGTLPLEKRASFSQLIARLLINVSQRGLPPRPRPRTMQQAEELCREEGKNTQPVHPELRQIILKRQVLLMQILLWRIEAATVQQAWLLVAGNACACGHGDNISADGNVDHILAFTRTAVSALVSRLDRQGLKGAWREDDSASSCLAESCILGAETINTAVQSINAGDFGEDQQYKDEDALADRVGVLAEAAARGLLQLQALPVLLLDSTDPPVILELLLDSQQIRHAFQKLIIAKILRAKPLQEASDLLVFGHKLLGNMLAAVHSRGVEDLGHCEVVMKALVCKDGPYWNDEQLVVEAGEEIARKAEARSQARSIIYTASWFGSPGSSSTRSNTKTQQQQDNTEKEEAGRGDQLEIEETAITVLTLPCGSECRRASKAQSSVEDNTASGHESDPGNTGEHGRRESRVDHWAPAGSADAAWGDESQPPDGGAEPLNERSASLGASTAAICKAEQKPDRQALMLQLHNLQRSQLDGFSQSYISKGPRQASNGQGAGVKRTSGVESHPVFDSGAKQAGQQPPASLRKDVEARDICLPRQDDTSLAHRTCSGPEDGVVSTSRAMGSPQHSSDTQQQGTAPASSMAQRPQMPDHGWSRNGAGPFRNWL</sequence>
<dbReference type="Proteomes" id="UP001485043">
    <property type="component" value="Unassembled WGS sequence"/>
</dbReference>
<feature type="region of interest" description="Disordered" evidence="1">
    <location>
        <begin position="1"/>
        <end position="24"/>
    </location>
</feature>
<dbReference type="AlphaFoldDB" id="A0AAW1TH47"/>
<feature type="region of interest" description="Disordered" evidence="1">
    <location>
        <begin position="485"/>
        <end position="549"/>
    </location>
</feature>
<feature type="compositionally biased region" description="Basic and acidic residues" evidence="1">
    <location>
        <begin position="452"/>
        <end position="463"/>
    </location>
</feature>
<comment type="caution">
    <text evidence="2">The sequence shown here is derived from an EMBL/GenBank/DDBJ whole genome shotgun (WGS) entry which is preliminary data.</text>
</comment>
<feature type="compositionally biased region" description="Basic and acidic residues" evidence="1">
    <location>
        <begin position="1"/>
        <end position="10"/>
    </location>
</feature>
<evidence type="ECO:0000313" key="3">
    <source>
        <dbReference type="Proteomes" id="UP001485043"/>
    </source>
</evidence>
<evidence type="ECO:0000256" key="1">
    <source>
        <dbReference type="SAM" id="MobiDB-lite"/>
    </source>
</evidence>
<protein>
    <submittedName>
        <fullName evidence="2">Uncharacterized protein</fullName>
    </submittedName>
</protein>
<dbReference type="EMBL" id="JALJOV010000057">
    <property type="protein sequence ID" value="KAK9867902.1"/>
    <property type="molecule type" value="Genomic_DNA"/>
</dbReference>
<feature type="compositionally biased region" description="Polar residues" evidence="1">
    <location>
        <begin position="435"/>
        <end position="451"/>
    </location>
</feature>
<feature type="compositionally biased region" description="Basic and acidic residues" evidence="1">
    <location>
        <begin position="509"/>
        <end position="519"/>
    </location>
</feature>
<feature type="region of interest" description="Disordered" evidence="1">
    <location>
        <begin position="588"/>
        <end position="713"/>
    </location>
</feature>
<evidence type="ECO:0000313" key="2">
    <source>
        <dbReference type="EMBL" id="KAK9867902.1"/>
    </source>
</evidence>
<feature type="compositionally biased region" description="Polar residues" evidence="1">
    <location>
        <begin position="588"/>
        <end position="600"/>
    </location>
</feature>
<organism evidence="2 3">
    <name type="scientific">Apatococcus fuscideae</name>
    <dbReference type="NCBI Taxonomy" id="2026836"/>
    <lineage>
        <taxon>Eukaryota</taxon>
        <taxon>Viridiplantae</taxon>
        <taxon>Chlorophyta</taxon>
        <taxon>core chlorophytes</taxon>
        <taxon>Trebouxiophyceae</taxon>
        <taxon>Chlorellales</taxon>
        <taxon>Chlorellaceae</taxon>
        <taxon>Apatococcus</taxon>
    </lineage>
</organism>
<feature type="compositionally biased region" description="Polar residues" evidence="1">
    <location>
        <begin position="664"/>
        <end position="692"/>
    </location>
</feature>
<gene>
    <name evidence="2" type="ORF">WJX84_010491</name>
</gene>
<accession>A0AAW1TH47</accession>
<keyword evidence="3" id="KW-1185">Reference proteome</keyword>
<reference evidence="2 3" key="1">
    <citation type="journal article" date="2024" name="Nat. Commun.">
        <title>Phylogenomics reveals the evolutionary origins of lichenization in chlorophyte algae.</title>
        <authorList>
            <person name="Puginier C."/>
            <person name="Libourel C."/>
            <person name="Otte J."/>
            <person name="Skaloud P."/>
            <person name="Haon M."/>
            <person name="Grisel S."/>
            <person name="Petersen M."/>
            <person name="Berrin J.G."/>
            <person name="Delaux P.M."/>
            <person name="Dal Grande F."/>
            <person name="Keller J."/>
        </authorList>
    </citation>
    <scope>NUCLEOTIDE SEQUENCE [LARGE SCALE GENOMIC DNA]</scope>
    <source>
        <strain evidence="2 3">SAG 2523</strain>
    </source>
</reference>
<feature type="compositionally biased region" description="Polar residues" evidence="1">
    <location>
        <begin position="487"/>
        <end position="499"/>
    </location>
</feature>